<dbReference type="FunFam" id="1.10.45.10:FF:000001">
    <property type="entry name" value="D-lactate dehydrogenase mitochondrial"/>
    <property type="match status" value="1"/>
</dbReference>
<evidence type="ECO:0000256" key="4">
    <source>
        <dbReference type="ARBA" id="ARBA00022827"/>
    </source>
</evidence>
<dbReference type="PANTHER" id="PTHR42934">
    <property type="entry name" value="GLYCOLATE OXIDASE SUBUNIT GLCD"/>
    <property type="match status" value="1"/>
</dbReference>
<dbReference type="OrthoDB" id="9811557at2"/>
<dbReference type="EMBL" id="JACIBU010000001">
    <property type="protein sequence ID" value="MBB3677791.1"/>
    <property type="molecule type" value="Genomic_DNA"/>
</dbReference>
<dbReference type="PROSITE" id="PS51387">
    <property type="entry name" value="FAD_PCMH"/>
    <property type="match status" value="1"/>
</dbReference>
<evidence type="ECO:0000313" key="10">
    <source>
        <dbReference type="Proteomes" id="UP000580718"/>
    </source>
</evidence>
<evidence type="ECO:0000256" key="3">
    <source>
        <dbReference type="ARBA" id="ARBA00022630"/>
    </source>
</evidence>
<dbReference type="SUPFAM" id="SSF55103">
    <property type="entry name" value="FAD-linked oxidases, C-terminal domain"/>
    <property type="match status" value="1"/>
</dbReference>
<dbReference type="InterPro" id="IPR016164">
    <property type="entry name" value="FAD-linked_Oxase-like_C"/>
</dbReference>
<dbReference type="Proteomes" id="UP000580718">
    <property type="component" value="Unassembled WGS sequence"/>
</dbReference>
<accession>A0A323VI41</accession>
<dbReference type="InterPro" id="IPR051914">
    <property type="entry name" value="FAD-linked_OxidoTrans_Type4"/>
</dbReference>
<keyword evidence="5 7" id="KW-0560">Oxidoreductase</keyword>
<dbReference type="InterPro" id="IPR036318">
    <property type="entry name" value="FAD-bd_PCMH-like_sf"/>
</dbReference>
<evidence type="ECO:0000256" key="5">
    <source>
        <dbReference type="ARBA" id="ARBA00023002"/>
    </source>
</evidence>
<evidence type="ECO:0000313" key="8">
    <source>
        <dbReference type="EMBL" id="PZA22726.1"/>
    </source>
</evidence>
<dbReference type="InterPro" id="IPR004113">
    <property type="entry name" value="FAD-bd_oxidored_4_C"/>
</dbReference>
<feature type="domain" description="FAD-binding PCMH-type" evidence="6">
    <location>
        <begin position="40"/>
        <end position="219"/>
    </location>
</feature>
<dbReference type="SUPFAM" id="SSF56176">
    <property type="entry name" value="FAD-binding/transporter-associated domain-like"/>
    <property type="match status" value="1"/>
</dbReference>
<comment type="cofactor">
    <cofactor evidence="1">
        <name>FAD</name>
        <dbReference type="ChEBI" id="CHEBI:57692"/>
    </cofactor>
</comment>
<dbReference type="Gene3D" id="3.30.70.2740">
    <property type="match status" value="1"/>
</dbReference>
<comment type="caution">
    <text evidence="8">The sequence shown here is derived from an EMBL/GenBank/DDBJ whole genome shotgun (WGS) entry which is preliminary data.</text>
</comment>
<dbReference type="Proteomes" id="UP000247602">
    <property type="component" value="Unassembled WGS sequence"/>
</dbReference>
<proteinExistence type="inferred from homology"/>
<dbReference type="InterPro" id="IPR006094">
    <property type="entry name" value="Oxid_FAD_bind_N"/>
</dbReference>
<evidence type="ECO:0000256" key="2">
    <source>
        <dbReference type="ARBA" id="ARBA00008000"/>
    </source>
</evidence>
<dbReference type="GO" id="GO:0003973">
    <property type="term" value="F:(S)-2-hydroxy-acid oxidase activity"/>
    <property type="evidence" value="ECO:0007669"/>
    <property type="project" value="UniProtKB-EC"/>
</dbReference>
<organism evidence="8 9">
    <name type="scientific">Modestobacter versicolor</name>
    <dbReference type="NCBI Taxonomy" id="429133"/>
    <lineage>
        <taxon>Bacteria</taxon>
        <taxon>Bacillati</taxon>
        <taxon>Actinomycetota</taxon>
        <taxon>Actinomycetes</taxon>
        <taxon>Geodermatophilales</taxon>
        <taxon>Geodermatophilaceae</taxon>
        <taxon>Modestobacter</taxon>
    </lineage>
</organism>
<dbReference type="PANTHER" id="PTHR42934:SF2">
    <property type="entry name" value="GLYCOLATE OXIDASE SUBUNIT GLCD"/>
    <property type="match status" value="1"/>
</dbReference>
<reference evidence="7 10" key="2">
    <citation type="submission" date="2020-08" db="EMBL/GenBank/DDBJ databases">
        <title>Sequencing the genomes of 1000 actinobacteria strains.</title>
        <authorList>
            <person name="Klenk H.-P."/>
        </authorList>
    </citation>
    <scope>NUCLEOTIDE SEQUENCE [LARGE SCALE GENOMIC DNA]</scope>
    <source>
        <strain evidence="7 10">DSM 16678</strain>
    </source>
</reference>
<dbReference type="InterPro" id="IPR016166">
    <property type="entry name" value="FAD-bd_PCMH"/>
</dbReference>
<evidence type="ECO:0000313" key="9">
    <source>
        <dbReference type="Proteomes" id="UP000247602"/>
    </source>
</evidence>
<dbReference type="FunFam" id="3.30.70.2740:FF:000001">
    <property type="entry name" value="D-lactate dehydrogenase mitochondrial"/>
    <property type="match status" value="1"/>
</dbReference>
<name>A0A323VI41_9ACTN</name>
<dbReference type="Pfam" id="PF02913">
    <property type="entry name" value="FAD-oxidase_C"/>
    <property type="match status" value="1"/>
</dbReference>
<keyword evidence="4" id="KW-0274">FAD</keyword>
<dbReference type="EC" id="1.1.3.15" evidence="7"/>
<protein>
    <submittedName>
        <fullName evidence="8">FAD-binding oxidoreductase</fullName>
    </submittedName>
    <submittedName>
        <fullName evidence="7">Glycolate oxidase</fullName>
        <ecNumber evidence="7">1.1.3.15</ecNumber>
    </submittedName>
</protein>
<keyword evidence="3" id="KW-0285">Flavoprotein</keyword>
<dbReference type="InterPro" id="IPR016171">
    <property type="entry name" value="Vanillyl_alc_oxidase_C-sub2"/>
</dbReference>
<gene>
    <name evidence="8" type="ORF">DMO24_03485</name>
    <name evidence="7" type="ORF">FHX36_003526</name>
</gene>
<keyword evidence="9" id="KW-1185">Reference proteome</keyword>
<evidence type="ECO:0000313" key="7">
    <source>
        <dbReference type="EMBL" id="MBB3677791.1"/>
    </source>
</evidence>
<dbReference type="GO" id="GO:0071949">
    <property type="term" value="F:FAD binding"/>
    <property type="evidence" value="ECO:0007669"/>
    <property type="project" value="InterPro"/>
</dbReference>
<dbReference type="Pfam" id="PF01565">
    <property type="entry name" value="FAD_binding_4"/>
    <property type="match status" value="1"/>
</dbReference>
<sequence length="478" mass="49367">MTALTTTWVRELQDALGPDSVLTDPDVTAAYARDQAMLAEAGLPAAVALPRSTEEVSAVLRLASRHGVPVVPRGAGSGLVGAANAIDGGITLVLTRMDAVLEVSAADRLAVVQPGVVNKTLRDAVREHALFYPPDPASYDWCTLGGNLAMNSGGLCCVKYGVTTDYVLGLEVVLADGRVLRTGRRTVKGVAGYDLARLFVGSEGTLGVITEATLALRPAPQPPVTLVASFGTSAQTGQVVEQVVTSGLVPSMLEVMDRTCIRAVDDLMRADLDRDAAALLLAQSDSGGEVAAAEIAALTRLCEAAGADFVHSTDDPAEGDLLMTARRMALPALERLGSSLLLDDVAVPRSRVATFIDGCDAIAATSGLVIGVVGHAGDGNMHPTVVFDGADPDQRTRAFAAFDAILELGLSLGGTITGEHGVGTLKADWLEREIGPVSLSVHQAVKDALDPAGILNPGKMFRRASVGDLAAVGRLPGS</sequence>
<dbReference type="Gene3D" id="1.10.45.10">
    <property type="entry name" value="Vanillyl-alcohol Oxidase, Chain A, domain 4"/>
    <property type="match status" value="1"/>
</dbReference>
<evidence type="ECO:0000256" key="1">
    <source>
        <dbReference type="ARBA" id="ARBA00001974"/>
    </source>
</evidence>
<dbReference type="AlphaFoldDB" id="A0A323VI41"/>
<dbReference type="EMBL" id="QKNV01000021">
    <property type="protein sequence ID" value="PZA22726.1"/>
    <property type="molecule type" value="Genomic_DNA"/>
</dbReference>
<comment type="similarity">
    <text evidence="2">Belongs to the FAD-binding oxidoreductase/transferase type 4 family.</text>
</comment>
<dbReference type="InterPro" id="IPR016169">
    <property type="entry name" value="FAD-bd_PCMH_sub2"/>
</dbReference>
<reference evidence="8 9" key="1">
    <citation type="submission" date="2018-06" db="EMBL/GenBank/DDBJ databases">
        <title>Draft genome sequence of Modestobacter versicolor CP153-2.</title>
        <authorList>
            <person name="Gundlapally S.R."/>
        </authorList>
    </citation>
    <scope>NUCLEOTIDE SEQUENCE [LARGE SCALE GENOMIC DNA]</scope>
    <source>
        <strain evidence="8 9">CP153-2</strain>
    </source>
</reference>
<evidence type="ECO:0000259" key="6">
    <source>
        <dbReference type="PROSITE" id="PS51387"/>
    </source>
</evidence>
<dbReference type="RefSeq" id="WP_110550958.1">
    <property type="nucleotide sequence ID" value="NZ_JACIBU010000001.1"/>
</dbReference>
<dbReference type="Gene3D" id="3.30.465.10">
    <property type="match status" value="1"/>
</dbReference>